<accession>A0A1G2C819</accession>
<proteinExistence type="predicted"/>
<dbReference type="Proteomes" id="UP000176349">
    <property type="component" value="Unassembled WGS sequence"/>
</dbReference>
<sequence>MHTNAQSRELNIGAISGPCWPTKSRKYLINLVKEAVVKAQAKSVIIAGHTVDGKYVEAEFRAQLKEHLETFSPRLKGERLDWEKGEFERRFIEEAAAHLSDFLPVLPSGVNWHIAIAERIYDLPIGARILEKLCDLRTDVRIIGERQEDGYYDREPKFPVQFPGFEEIRVLVPHRSPWFSAIITNLVQRITNAWSPRTLSPKPGLVLVGVTGTATHLPYLDGVPTISVPALHKLLEKQATEHMIGATVIRIIANGKEGVRIVNGVHNFRTAAFLEKQVAVSKTLPAVQQAVMHALIPSDASLKTVLHRVNKAESRKRFLRKTKFSDSQVRTALEQLVKAETAIFSKKSNRWAINEELRRNANITLESLWKGSRSVKHVVWSCLHGGALKSLYFTFLQDIPCLADDADALIENGDLTQGIAHTYEYNGELLPIANGVDKHELIGAHLRATAFLTIFRNRLVRMGKAAKEDPSATLEKCLVPYAFKEGNHDAWGYFGKRALILQLFEDRLRTLMTEGVMGICREHGVAVSFEQAKAVVAAKIIRVGESRMVELGGILVGVKHPYKSRTIQKSTRIQQVADFIWRRFDSYVGSVAKEAKAFSIAYVANFHEAAAAHITKFGQTILGVMTGAYLKDTEFENNQDKVVDHGPAVVTARFDTEGRLLYSETEFVSHICEEDRSFVASDRLDSTAVLQRCIKLLDRIGLTLPWR</sequence>
<evidence type="ECO:0000313" key="2">
    <source>
        <dbReference type="Proteomes" id="UP000176349"/>
    </source>
</evidence>
<dbReference type="EMBL" id="MHKV01000007">
    <property type="protein sequence ID" value="OGY97525.1"/>
    <property type="molecule type" value="Genomic_DNA"/>
</dbReference>
<gene>
    <name evidence="1" type="ORF">A2128_02070</name>
</gene>
<dbReference type="AlphaFoldDB" id="A0A1G2C819"/>
<name>A0A1G2C819_9BACT</name>
<organism evidence="1 2">
    <name type="scientific">Candidatus Liptonbacteria bacterium GWC1_60_9</name>
    <dbReference type="NCBI Taxonomy" id="1798645"/>
    <lineage>
        <taxon>Bacteria</taxon>
        <taxon>Candidatus Liptoniibacteriota</taxon>
    </lineage>
</organism>
<comment type="caution">
    <text evidence="1">The sequence shown here is derived from an EMBL/GenBank/DDBJ whole genome shotgun (WGS) entry which is preliminary data.</text>
</comment>
<reference evidence="1 2" key="1">
    <citation type="journal article" date="2016" name="Nat. Commun.">
        <title>Thousands of microbial genomes shed light on interconnected biogeochemical processes in an aquifer system.</title>
        <authorList>
            <person name="Anantharaman K."/>
            <person name="Brown C.T."/>
            <person name="Hug L.A."/>
            <person name="Sharon I."/>
            <person name="Castelle C.J."/>
            <person name="Probst A.J."/>
            <person name="Thomas B.C."/>
            <person name="Singh A."/>
            <person name="Wilkins M.J."/>
            <person name="Karaoz U."/>
            <person name="Brodie E.L."/>
            <person name="Williams K.H."/>
            <person name="Hubbard S.S."/>
            <person name="Banfield J.F."/>
        </authorList>
    </citation>
    <scope>NUCLEOTIDE SEQUENCE [LARGE SCALE GENOMIC DNA]</scope>
</reference>
<evidence type="ECO:0000313" key="1">
    <source>
        <dbReference type="EMBL" id="OGY97525.1"/>
    </source>
</evidence>
<protein>
    <submittedName>
        <fullName evidence="1">Uncharacterized protein</fullName>
    </submittedName>
</protein>